<name>A0ABS3JTY8_9BACT</name>
<evidence type="ECO:0008006" key="3">
    <source>
        <dbReference type="Google" id="ProtNLM"/>
    </source>
</evidence>
<accession>A0ABS3JTY8</accession>
<gene>
    <name evidence="1" type="ORF">J2I46_30370</name>
</gene>
<dbReference type="EMBL" id="JAFMYW010000015">
    <property type="protein sequence ID" value="MBO0952918.1"/>
    <property type="molecule type" value="Genomic_DNA"/>
</dbReference>
<organism evidence="1 2">
    <name type="scientific">Fibrella forsythiae</name>
    <dbReference type="NCBI Taxonomy" id="2817061"/>
    <lineage>
        <taxon>Bacteria</taxon>
        <taxon>Pseudomonadati</taxon>
        <taxon>Bacteroidota</taxon>
        <taxon>Cytophagia</taxon>
        <taxon>Cytophagales</taxon>
        <taxon>Spirosomataceae</taxon>
        <taxon>Fibrella</taxon>
    </lineage>
</organism>
<keyword evidence="2" id="KW-1185">Reference proteome</keyword>
<comment type="caution">
    <text evidence="1">The sequence shown here is derived from an EMBL/GenBank/DDBJ whole genome shotgun (WGS) entry which is preliminary data.</text>
</comment>
<proteinExistence type="predicted"/>
<reference evidence="1 2" key="1">
    <citation type="submission" date="2021-03" db="EMBL/GenBank/DDBJ databases">
        <title>Fibrella sp. HMF5405 genome sequencing and assembly.</title>
        <authorList>
            <person name="Kang H."/>
            <person name="Kim H."/>
            <person name="Bae S."/>
            <person name="Joh K."/>
        </authorList>
    </citation>
    <scope>NUCLEOTIDE SEQUENCE [LARGE SCALE GENOMIC DNA]</scope>
    <source>
        <strain evidence="1 2">HMF5405</strain>
    </source>
</reference>
<dbReference type="RefSeq" id="WP_207332871.1">
    <property type="nucleotide sequence ID" value="NZ_JAFMYW010000015.1"/>
</dbReference>
<protein>
    <recommendedName>
        <fullName evidence="3">Amidohydrolase</fullName>
    </recommendedName>
</protein>
<sequence>MTRSIRLLTKLAIALLLLLQQRGLLQAQSRIIDVHIHSYDQGAFLRPTPDLPGTQVPGVQPAIEAKPMLPLPSTILSRPSSAAHPAA</sequence>
<dbReference type="Proteomes" id="UP000664628">
    <property type="component" value="Unassembled WGS sequence"/>
</dbReference>
<evidence type="ECO:0000313" key="2">
    <source>
        <dbReference type="Proteomes" id="UP000664628"/>
    </source>
</evidence>
<evidence type="ECO:0000313" key="1">
    <source>
        <dbReference type="EMBL" id="MBO0952918.1"/>
    </source>
</evidence>